<evidence type="ECO:0000313" key="2">
    <source>
        <dbReference type="Proteomes" id="UP000299102"/>
    </source>
</evidence>
<gene>
    <name evidence="1" type="ORF">EVAR_54978_1</name>
</gene>
<dbReference type="AlphaFoldDB" id="A0A4C1Z4X1"/>
<dbReference type="EMBL" id="BGZK01001555">
    <property type="protein sequence ID" value="GBP82233.1"/>
    <property type="molecule type" value="Genomic_DNA"/>
</dbReference>
<proteinExistence type="predicted"/>
<dbReference type="Proteomes" id="UP000299102">
    <property type="component" value="Unassembled WGS sequence"/>
</dbReference>
<accession>A0A4C1Z4X1</accession>
<comment type="caution">
    <text evidence="1">The sequence shown here is derived from an EMBL/GenBank/DDBJ whole genome shotgun (WGS) entry which is preliminary data.</text>
</comment>
<organism evidence="1 2">
    <name type="scientific">Eumeta variegata</name>
    <name type="common">Bagworm moth</name>
    <name type="synonym">Eumeta japonica</name>
    <dbReference type="NCBI Taxonomy" id="151549"/>
    <lineage>
        <taxon>Eukaryota</taxon>
        <taxon>Metazoa</taxon>
        <taxon>Ecdysozoa</taxon>
        <taxon>Arthropoda</taxon>
        <taxon>Hexapoda</taxon>
        <taxon>Insecta</taxon>
        <taxon>Pterygota</taxon>
        <taxon>Neoptera</taxon>
        <taxon>Endopterygota</taxon>
        <taxon>Lepidoptera</taxon>
        <taxon>Glossata</taxon>
        <taxon>Ditrysia</taxon>
        <taxon>Tineoidea</taxon>
        <taxon>Psychidae</taxon>
        <taxon>Oiketicinae</taxon>
        <taxon>Eumeta</taxon>
    </lineage>
</organism>
<evidence type="ECO:0000313" key="1">
    <source>
        <dbReference type="EMBL" id="GBP82233.1"/>
    </source>
</evidence>
<name>A0A4C1Z4X1_EUMVA</name>
<keyword evidence="2" id="KW-1185">Reference proteome</keyword>
<sequence>MPMLKYVFTEFALYSTYASLRQFALRLSLAVSHSQVYQKKRRLNPPIAGEPTRRQVDVCPLRYPVTGYNVITFGVMSGNSVAFCGYETMSSAGACIYLHKPRAR</sequence>
<protein>
    <submittedName>
        <fullName evidence="1">Uncharacterized protein</fullName>
    </submittedName>
</protein>
<reference evidence="1 2" key="1">
    <citation type="journal article" date="2019" name="Commun. Biol.">
        <title>The bagworm genome reveals a unique fibroin gene that provides high tensile strength.</title>
        <authorList>
            <person name="Kono N."/>
            <person name="Nakamura H."/>
            <person name="Ohtoshi R."/>
            <person name="Tomita M."/>
            <person name="Numata K."/>
            <person name="Arakawa K."/>
        </authorList>
    </citation>
    <scope>NUCLEOTIDE SEQUENCE [LARGE SCALE GENOMIC DNA]</scope>
</reference>